<dbReference type="VEuPathDB" id="FungiDB:H257_06925"/>
<name>W4GKW8_APHAT</name>
<dbReference type="AlphaFoldDB" id="W4GKW8"/>
<organism evidence="1">
    <name type="scientific">Aphanomyces astaci</name>
    <name type="common">Crayfish plague agent</name>
    <dbReference type="NCBI Taxonomy" id="112090"/>
    <lineage>
        <taxon>Eukaryota</taxon>
        <taxon>Sar</taxon>
        <taxon>Stramenopiles</taxon>
        <taxon>Oomycota</taxon>
        <taxon>Saprolegniomycetes</taxon>
        <taxon>Saprolegniales</taxon>
        <taxon>Verrucalvaceae</taxon>
        <taxon>Aphanomyces</taxon>
    </lineage>
</organism>
<accession>W4GKW8</accession>
<dbReference type="RefSeq" id="XP_009830610.1">
    <property type="nucleotide sequence ID" value="XM_009832308.1"/>
</dbReference>
<dbReference type="GeneID" id="20808921"/>
<protein>
    <submittedName>
        <fullName evidence="1">Uncharacterized protein</fullName>
    </submittedName>
</protein>
<reference evidence="1" key="1">
    <citation type="submission" date="2013-12" db="EMBL/GenBank/DDBJ databases">
        <title>The Genome Sequence of Aphanomyces astaci APO3.</title>
        <authorList>
            <consortium name="The Broad Institute Genomics Platform"/>
            <person name="Russ C."/>
            <person name="Tyler B."/>
            <person name="van West P."/>
            <person name="Dieguez-Uribeondo J."/>
            <person name="Young S.K."/>
            <person name="Zeng Q."/>
            <person name="Gargeya S."/>
            <person name="Fitzgerald M."/>
            <person name="Abouelleil A."/>
            <person name="Alvarado L."/>
            <person name="Chapman S.B."/>
            <person name="Gainer-Dewar J."/>
            <person name="Goldberg J."/>
            <person name="Griggs A."/>
            <person name="Gujja S."/>
            <person name="Hansen M."/>
            <person name="Howarth C."/>
            <person name="Imamovic A."/>
            <person name="Ireland A."/>
            <person name="Larimer J."/>
            <person name="McCowan C."/>
            <person name="Murphy C."/>
            <person name="Pearson M."/>
            <person name="Poon T.W."/>
            <person name="Priest M."/>
            <person name="Roberts A."/>
            <person name="Saif S."/>
            <person name="Shea T."/>
            <person name="Sykes S."/>
            <person name="Wortman J."/>
            <person name="Nusbaum C."/>
            <person name="Birren B."/>
        </authorList>
    </citation>
    <scope>NUCLEOTIDE SEQUENCE [LARGE SCALE GENOMIC DNA]</scope>
    <source>
        <strain evidence="1">APO3</strain>
    </source>
</reference>
<sequence>MGTLLVGAARTGLSLVVGQSYPDTHELAVLAGVTGVATGVAAMLCPSGWAGGGVTGREFVDAGVVVILVVLFERSTDPRRVLLHTAQHVAGQLHNYDPCAVLGGQGVVCGSVGGVTTSLVATTLWLPQFPRDSLWFQAGYTFVATIVAQCGRFSSIERTQ</sequence>
<dbReference type="EMBL" id="KI913127">
    <property type="protein sequence ID" value="ETV79674.1"/>
    <property type="molecule type" value="Genomic_DNA"/>
</dbReference>
<evidence type="ECO:0000313" key="1">
    <source>
        <dbReference type="EMBL" id="ETV79674.1"/>
    </source>
</evidence>
<proteinExistence type="predicted"/>
<gene>
    <name evidence="1" type="ORF">H257_06925</name>
</gene>